<feature type="region of interest" description="Disordered" evidence="1">
    <location>
        <begin position="150"/>
        <end position="185"/>
    </location>
</feature>
<comment type="caution">
    <text evidence="2">The sequence shown here is derived from an EMBL/GenBank/DDBJ whole genome shotgun (WGS) entry which is preliminary data.</text>
</comment>
<organism evidence="2 3">
    <name type="scientific">Paramuricea clavata</name>
    <name type="common">Red gorgonian</name>
    <name type="synonym">Violescent sea-whip</name>
    <dbReference type="NCBI Taxonomy" id="317549"/>
    <lineage>
        <taxon>Eukaryota</taxon>
        <taxon>Metazoa</taxon>
        <taxon>Cnidaria</taxon>
        <taxon>Anthozoa</taxon>
        <taxon>Octocorallia</taxon>
        <taxon>Malacalcyonacea</taxon>
        <taxon>Plexauridae</taxon>
        <taxon>Paramuricea</taxon>
    </lineage>
</organism>
<evidence type="ECO:0000256" key="1">
    <source>
        <dbReference type="SAM" id="MobiDB-lite"/>
    </source>
</evidence>
<proteinExistence type="predicted"/>
<evidence type="ECO:0000313" key="2">
    <source>
        <dbReference type="EMBL" id="CAB3995600.1"/>
    </source>
</evidence>
<protein>
    <submittedName>
        <fullName evidence="2">Uncharacterized protein</fullName>
    </submittedName>
</protein>
<keyword evidence="3" id="KW-1185">Reference proteome</keyword>
<gene>
    <name evidence="2" type="ORF">PACLA_8A082231</name>
</gene>
<sequence length="185" mass="20423">MQIEFGCDYTSFVSSDFVELCCKGFKELFVSGTDNIIYRLAKELSTKRTDGSGPRRPIDRIEPQVQVNPTVVPCNADDEAHGYDVNSCTGTIDPKDCLLQQAWNDIFSNTDNRLSLSENETAGNPESYLQASSSATDELSFLWGRLSIQEQEDVSSGENPSVTEDLHGVTPQQKTGSKKTVDPMK</sequence>
<evidence type="ECO:0000313" key="3">
    <source>
        <dbReference type="Proteomes" id="UP001152795"/>
    </source>
</evidence>
<dbReference type="Proteomes" id="UP001152795">
    <property type="component" value="Unassembled WGS sequence"/>
</dbReference>
<accession>A0A6S7HHZ1</accession>
<dbReference type="EMBL" id="CACRXK020002697">
    <property type="protein sequence ID" value="CAB3995600.1"/>
    <property type="molecule type" value="Genomic_DNA"/>
</dbReference>
<dbReference type="AlphaFoldDB" id="A0A6S7HHZ1"/>
<name>A0A6S7HHZ1_PARCT</name>
<reference evidence="2" key="1">
    <citation type="submission" date="2020-04" db="EMBL/GenBank/DDBJ databases">
        <authorList>
            <person name="Alioto T."/>
            <person name="Alioto T."/>
            <person name="Gomez Garrido J."/>
        </authorList>
    </citation>
    <scope>NUCLEOTIDE SEQUENCE</scope>
    <source>
        <strain evidence="2">A484AB</strain>
    </source>
</reference>